<name>A0AAV3T640_9EURY</name>
<dbReference type="EMBL" id="BAAADV010000001">
    <property type="protein sequence ID" value="GAA0663620.1"/>
    <property type="molecule type" value="Genomic_DNA"/>
</dbReference>
<gene>
    <name evidence="2" type="ORF">GCM10009020_05380</name>
</gene>
<evidence type="ECO:0000313" key="3">
    <source>
        <dbReference type="Proteomes" id="UP001500420"/>
    </source>
</evidence>
<dbReference type="Gene3D" id="1.10.10.10">
    <property type="entry name" value="Winged helix-like DNA-binding domain superfamily/Winged helix DNA-binding domain"/>
    <property type="match status" value="1"/>
</dbReference>
<dbReference type="Proteomes" id="UP001500420">
    <property type="component" value="Unassembled WGS sequence"/>
</dbReference>
<feature type="domain" description="DUF7344" evidence="1">
    <location>
        <begin position="17"/>
        <end position="85"/>
    </location>
</feature>
<comment type="caution">
    <text evidence="2">The sequence shown here is derived from an EMBL/GenBank/DDBJ whole genome shotgun (WGS) entry which is preliminary data.</text>
</comment>
<sequence length="121" mass="13255">MRDSMRSNAGSESEAVFECLAEKRRRDVVAALRGRGAASLRELADSIADPNDRTERVELELHHRHLPKLADAGLAEYDPDDRTIEPSEGTAAADVVARTVEQCGALCPDAEPTRSDRARLE</sequence>
<dbReference type="InterPro" id="IPR055768">
    <property type="entry name" value="DUF7344"/>
</dbReference>
<keyword evidence="3" id="KW-1185">Reference proteome</keyword>
<reference evidence="2 3" key="1">
    <citation type="journal article" date="2019" name="Int. J. Syst. Evol. Microbiol.">
        <title>The Global Catalogue of Microorganisms (GCM) 10K type strain sequencing project: providing services to taxonomists for standard genome sequencing and annotation.</title>
        <authorList>
            <consortium name="The Broad Institute Genomics Platform"/>
            <consortium name="The Broad Institute Genome Sequencing Center for Infectious Disease"/>
            <person name="Wu L."/>
            <person name="Ma J."/>
        </authorList>
    </citation>
    <scope>NUCLEOTIDE SEQUENCE [LARGE SCALE GENOMIC DNA]</scope>
    <source>
        <strain evidence="2 3">JCM 16328</strain>
    </source>
</reference>
<dbReference type="InterPro" id="IPR036388">
    <property type="entry name" value="WH-like_DNA-bd_sf"/>
</dbReference>
<dbReference type="Pfam" id="PF24035">
    <property type="entry name" value="DUF7344"/>
    <property type="match status" value="1"/>
</dbReference>
<accession>A0AAV3T640</accession>
<protein>
    <recommendedName>
        <fullName evidence="1">DUF7344 domain-containing protein</fullName>
    </recommendedName>
</protein>
<evidence type="ECO:0000313" key="2">
    <source>
        <dbReference type="EMBL" id="GAA0663620.1"/>
    </source>
</evidence>
<dbReference type="AlphaFoldDB" id="A0AAV3T640"/>
<organism evidence="2 3">
    <name type="scientific">Natronoarchaeum mannanilyticum</name>
    <dbReference type="NCBI Taxonomy" id="926360"/>
    <lineage>
        <taxon>Archaea</taxon>
        <taxon>Methanobacteriati</taxon>
        <taxon>Methanobacteriota</taxon>
        <taxon>Stenosarchaea group</taxon>
        <taxon>Halobacteria</taxon>
        <taxon>Halobacteriales</taxon>
        <taxon>Natronoarchaeaceae</taxon>
    </lineage>
</organism>
<proteinExistence type="predicted"/>
<evidence type="ECO:0000259" key="1">
    <source>
        <dbReference type="Pfam" id="PF24035"/>
    </source>
</evidence>